<dbReference type="PANTHER" id="PTHR21562:SF83">
    <property type="entry name" value="PECTIN ACETYLESTERASE 4"/>
    <property type="match status" value="1"/>
</dbReference>
<accession>E1X2H4</accession>
<evidence type="ECO:0008006" key="3">
    <source>
        <dbReference type="Google" id="ProtNLM"/>
    </source>
</evidence>
<proteinExistence type="predicted"/>
<dbReference type="Pfam" id="PF03283">
    <property type="entry name" value="PAE"/>
    <property type="match status" value="1"/>
</dbReference>
<dbReference type="eggNOG" id="COG0657">
    <property type="taxonomic scope" value="Bacteria"/>
</dbReference>
<name>E1X2H4_HALMS</name>
<dbReference type="OrthoDB" id="9802991at2"/>
<dbReference type="AlphaFoldDB" id="E1X2H4"/>
<evidence type="ECO:0000313" key="2">
    <source>
        <dbReference type="Proteomes" id="UP000008963"/>
    </source>
</evidence>
<dbReference type="RefSeq" id="WP_014244522.1">
    <property type="nucleotide sequence ID" value="NC_016620.1"/>
</dbReference>
<protein>
    <recommendedName>
        <fullName evidence="3">Pectin acetylesterase</fullName>
    </recommendedName>
</protein>
<sequence length="332" mass="37566">MKVLALVILFLQTSTFARDWVKIKIPGAKCGDSLDYFVFYNPKNSKKLFAEFMGGGACWSLSTCFGPNLRTWMHPIPEIPAFSVLTSDNGELTPFNKHSALYFPYCTGDVHAGDHAIDYRFNIRAHHRGYSNIQKSLKYLKENEIIQFKDLDEVILFGASAGAIGSLLHTKTITPYLGTKTKKYLISDSPGLHFGQNFWDKFTREMIHDFDRNFSKVDLNIDFSDGMIASEIEHVCHYLSDWKVGILQGSQDLVMSKVFGNISPQLHREYVYSDAGIFETSKKNSNCAAFTPDTKMHTFLLIEKSARIQAGGIDALEFVKRIYSGQTSRSFK</sequence>
<evidence type="ECO:0000313" key="1">
    <source>
        <dbReference type="EMBL" id="CBW26741.1"/>
    </source>
</evidence>
<dbReference type="STRING" id="862908.BMS_1925"/>
<gene>
    <name evidence="1" type="ordered locus">BMS_1925</name>
</gene>
<keyword evidence="2" id="KW-1185">Reference proteome</keyword>
<dbReference type="KEGG" id="bmx:BMS_1925"/>
<dbReference type="PATRIC" id="fig|862908.3.peg.1826"/>
<dbReference type="PANTHER" id="PTHR21562">
    <property type="entry name" value="NOTUM-RELATED"/>
    <property type="match status" value="1"/>
</dbReference>
<reference evidence="2" key="1">
    <citation type="journal article" date="2013" name="ISME J.">
        <title>A small predatory core genome in the divergent marine Bacteriovorax marinus SJ and the terrestrial Bdellovibrio bacteriovorus.</title>
        <authorList>
            <person name="Crossman L.C."/>
            <person name="Chen H."/>
            <person name="Cerdeno-Tarraga A.M."/>
            <person name="Brooks K."/>
            <person name="Quail M.A."/>
            <person name="Pineiro S.A."/>
            <person name="Hobley L."/>
            <person name="Sockett R.E."/>
            <person name="Bentley S.D."/>
            <person name="Parkhill J."/>
            <person name="Williams H.N."/>
            <person name="Stine O.C."/>
        </authorList>
    </citation>
    <scope>NUCLEOTIDE SEQUENCE [LARGE SCALE GENOMIC DNA]</scope>
    <source>
        <strain evidence="2">ATCC BAA-682 / DSM 15412 / SJ</strain>
    </source>
</reference>
<organism evidence="1 2">
    <name type="scientific">Halobacteriovorax marinus (strain ATCC BAA-682 / DSM 15412 / SJ)</name>
    <name type="common">Bacteriovorax marinus</name>
    <dbReference type="NCBI Taxonomy" id="862908"/>
    <lineage>
        <taxon>Bacteria</taxon>
        <taxon>Pseudomonadati</taxon>
        <taxon>Bdellovibrionota</taxon>
        <taxon>Bacteriovoracia</taxon>
        <taxon>Bacteriovoracales</taxon>
        <taxon>Halobacteriovoraceae</taxon>
        <taxon>Halobacteriovorax</taxon>
    </lineage>
</organism>
<dbReference type="InterPro" id="IPR004963">
    <property type="entry name" value="PAE/NOTUM"/>
</dbReference>
<dbReference type="EMBL" id="FQ312005">
    <property type="protein sequence ID" value="CBW26741.1"/>
    <property type="molecule type" value="Genomic_DNA"/>
</dbReference>
<dbReference type="Proteomes" id="UP000008963">
    <property type="component" value="Chromosome"/>
</dbReference>
<dbReference type="GO" id="GO:0016787">
    <property type="term" value="F:hydrolase activity"/>
    <property type="evidence" value="ECO:0007669"/>
    <property type="project" value="InterPro"/>
</dbReference>
<dbReference type="HOGENOM" id="CLU_846384_0_0_7"/>